<evidence type="ECO:0000313" key="2">
    <source>
        <dbReference type="EMBL" id="BBC80695.1"/>
    </source>
</evidence>
<accession>A0A0D6NM80</accession>
<gene>
    <name evidence="3" type="ORF">Abor_065_024</name>
    <name evidence="2" type="ORF">AcetOrient_orf03538</name>
</gene>
<dbReference type="EMBL" id="BAMX01000055">
    <property type="protein sequence ID" value="GAN67207.1"/>
    <property type="molecule type" value="Genomic_DNA"/>
</dbReference>
<feature type="region of interest" description="Disordered" evidence="1">
    <location>
        <begin position="60"/>
        <end position="79"/>
    </location>
</feature>
<dbReference type="Proteomes" id="UP000270034">
    <property type="component" value="Chromosome"/>
</dbReference>
<dbReference type="EMBL" id="AP018515">
    <property type="protein sequence ID" value="BBC80695.1"/>
    <property type="molecule type" value="Genomic_DNA"/>
</dbReference>
<keyword evidence="4" id="KW-1185">Reference proteome</keyword>
<dbReference type="AlphaFoldDB" id="A0A2Z5ZJZ0"/>
<dbReference type="Proteomes" id="UP000032670">
    <property type="component" value="Unassembled WGS sequence"/>
</dbReference>
<evidence type="ECO:0000313" key="4">
    <source>
        <dbReference type="Proteomes" id="UP000032670"/>
    </source>
</evidence>
<accession>A0A2Z5ZJZ0</accession>
<evidence type="ECO:0000313" key="3">
    <source>
        <dbReference type="EMBL" id="GAN67207.1"/>
    </source>
</evidence>
<protein>
    <submittedName>
        <fullName evidence="2">Membrane protein</fullName>
    </submittedName>
</protein>
<sequence>MESGGAYPRHHVVGNAVARRNPVIPALQTYGRIYKHTPCVWGLSGVLAHWPALCKGVRGGKVTPAPTQTAFSDADPDGR</sequence>
<name>A0A2Z5ZJZ0_9PROT</name>
<evidence type="ECO:0000256" key="1">
    <source>
        <dbReference type="SAM" id="MobiDB-lite"/>
    </source>
</evidence>
<organism evidence="2 5">
    <name type="scientific">Acetobacter orientalis</name>
    <dbReference type="NCBI Taxonomy" id="146474"/>
    <lineage>
        <taxon>Bacteria</taxon>
        <taxon>Pseudomonadati</taxon>
        <taxon>Pseudomonadota</taxon>
        <taxon>Alphaproteobacteria</taxon>
        <taxon>Acetobacterales</taxon>
        <taxon>Acetobacteraceae</taxon>
        <taxon>Acetobacter</taxon>
    </lineage>
</organism>
<proteinExistence type="predicted"/>
<evidence type="ECO:0000313" key="5">
    <source>
        <dbReference type="Proteomes" id="UP000270034"/>
    </source>
</evidence>
<reference evidence="3 4" key="1">
    <citation type="submission" date="2012-11" db="EMBL/GenBank/DDBJ databases">
        <title>Whole genome sequence of Acetobacter orientalis 21F-2.</title>
        <authorList>
            <person name="Azuma Y."/>
            <person name="Higashiura N."/>
            <person name="Hirakawa H."/>
            <person name="Matsushita K."/>
        </authorList>
    </citation>
    <scope>NUCLEOTIDE SEQUENCE [LARGE SCALE GENOMIC DNA]</scope>
    <source>
        <strain evidence="3 4">21F-2</strain>
    </source>
</reference>
<reference evidence="2 5" key="2">
    <citation type="submission" date="2018-02" db="EMBL/GenBank/DDBJ databases">
        <title>Acetobacter orientalis genome.</title>
        <authorList>
            <person name="Nakashima N."/>
            <person name="Tamura T."/>
        </authorList>
    </citation>
    <scope>NUCLEOTIDE SEQUENCE [LARGE SCALE GENOMIC DNA]</scope>
    <source>
        <strain evidence="2 5">FAN1</strain>
    </source>
</reference>
<dbReference type="KEGG" id="aot:AcetOri_orf03538"/>
<dbReference type="STRING" id="1231341.Abor_065_024"/>